<dbReference type="PIRSF" id="PIRSF032025">
    <property type="entry name" value="UCP032025"/>
    <property type="match status" value="1"/>
</dbReference>
<dbReference type="EMBL" id="SNXY01000006">
    <property type="protein sequence ID" value="TDP86249.1"/>
    <property type="molecule type" value="Genomic_DNA"/>
</dbReference>
<comment type="caution">
    <text evidence="1">The sequence shown here is derived from an EMBL/GenBank/DDBJ whole genome shotgun (WGS) entry which is preliminary data.</text>
</comment>
<sequence>MRGPRHAKVRAAMPLHIIKLCVGAESVEDLDQWIRLRLLDLAAAGLEPEQTHTTRMYPKRAAEIVGEGSLYWVIKGVVQVRQRIVDIRPAKGADGIERCDIVLDPELVRTEPRAHRPFQGWRYLADKDVPPDLRRITGAEDMHPEMRRALAELALI</sequence>
<protein>
    <recommendedName>
        <fullName evidence="3">DUF1489 family protein</fullName>
    </recommendedName>
</protein>
<gene>
    <name evidence="1" type="ORF">EDD54_0118</name>
</gene>
<dbReference type="AlphaFoldDB" id="A0A4R6RIC0"/>
<dbReference type="InterPro" id="IPR008320">
    <property type="entry name" value="UCP032025"/>
</dbReference>
<reference evidence="1 2" key="1">
    <citation type="submission" date="2019-03" db="EMBL/GenBank/DDBJ databases">
        <title>Genomic Encyclopedia of Type Strains, Phase IV (KMG-IV): sequencing the most valuable type-strain genomes for metagenomic binning, comparative biology and taxonomic classification.</title>
        <authorList>
            <person name="Goeker M."/>
        </authorList>
    </citation>
    <scope>NUCLEOTIDE SEQUENCE [LARGE SCALE GENOMIC DNA]</scope>
    <source>
        <strain evidence="1 2">DSM 102969</strain>
    </source>
</reference>
<proteinExistence type="predicted"/>
<name>A0A4R6RIC0_9HYPH</name>
<evidence type="ECO:0008006" key="3">
    <source>
        <dbReference type="Google" id="ProtNLM"/>
    </source>
</evidence>
<keyword evidence="2" id="KW-1185">Reference proteome</keyword>
<evidence type="ECO:0000313" key="1">
    <source>
        <dbReference type="EMBL" id="TDP86249.1"/>
    </source>
</evidence>
<dbReference type="Proteomes" id="UP000294547">
    <property type="component" value="Unassembled WGS sequence"/>
</dbReference>
<evidence type="ECO:0000313" key="2">
    <source>
        <dbReference type="Proteomes" id="UP000294547"/>
    </source>
</evidence>
<accession>A0A4R6RIC0</accession>
<dbReference type="Pfam" id="PF07370">
    <property type="entry name" value="DUF1489"/>
    <property type="match status" value="1"/>
</dbReference>
<organism evidence="1 2">
    <name type="scientific">Oharaeibacter diazotrophicus</name>
    <dbReference type="NCBI Taxonomy" id="1920512"/>
    <lineage>
        <taxon>Bacteria</taxon>
        <taxon>Pseudomonadati</taxon>
        <taxon>Pseudomonadota</taxon>
        <taxon>Alphaproteobacteria</taxon>
        <taxon>Hyphomicrobiales</taxon>
        <taxon>Pleomorphomonadaceae</taxon>
        <taxon>Oharaeibacter</taxon>
    </lineage>
</organism>